<name>A0A8J5N0I3_HOMAM</name>
<gene>
    <name evidence="1" type="ORF">Hamer_G023877</name>
</gene>
<organism evidence="1 2">
    <name type="scientific">Homarus americanus</name>
    <name type="common">American lobster</name>
    <dbReference type="NCBI Taxonomy" id="6706"/>
    <lineage>
        <taxon>Eukaryota</taxon>
        <taxon>Metazoa</taxon>
        <taxon>Ecdysozoa</taxon>
        <taxon>Arthropoda</taxon>
        <taxon>Crustacea</taxon>
        <taxon>Multicrustacea</taxon>
        <taxon>Malacostraca</taxon>
        <taxon>Eumalacostraca</taxon>
        <taxon>Eucarida</taxon>
        <taxon>Decapoda</taxon>
        <taxon>Pleocyemata</taxon>
        <taxon>Astacidea</taxon>
        <taxon>Nephropoidea</taxon>
        <taxon>Nephropidae</taxon>
        <taxon>Homarus</taxon>
    </lineage>
</organism>
<proteinExistence type="predicted"/>
<reference evidence="1" key="1">
    <citation type="journal article" date="2021" name="Sci. Adv.">
        <title>The American lobster genome reveals insights on longevity, neural, and immune adaptations.</title>
        <authorList>
            <person name="Polinski J.M."/>
            <person name="Zimin A.V."/>
            <person name="Clark K.F."/>
            <person name="Kohn A.B."/>
            <person name="Sadowski N."/>
            <person name="Timp W."/>
            <person name="Ptitsyn A."/>
            <person name="Khanna P."/>
            <person name="Romanova D.Y."/>
            <person name="Williams P."/>
            <person name="Greenwood S.J."/>
            <person name="Moroz L.L."/>
            <person name="Walt D.R."/>
            <person name="Bodnar A.G."/>
        </authorList>
    </citation>
    <scope>NUCLEOTIDE SEQUENCE</scope>
    <source>
        <strain evidence="1">GMGI-L3</strain>
    </source>
</reference>
<dbReference type="Proteomes" id="UP000747542">
    <property type="component" value="Unassembled WGS sequence"/>
</dbReference>
<evidence type="ECO:0000313" key="2">
    <source>
        <dbReference type="Proteomes" id="UP000747542"/>
    </source>
</evidence>
<protein>
    <submittedName>
        <fullName evidence="1">Uncharacterized protein</fullName>
    </submittedName>
</protein>
<keyword evidence="2" id="KW-1185">Reference proteome</keyword>
<comment type="caution">
    <text evidence="1">The sequence shown here is derived from an EMBL/GenBank/DDBJ whole genome shotgun (WGS) entry which is preliminary data.</text>
</comment>
<dbReference type="AlphaFoldDB" id="A0A8J5N0I3"/>
<evidence type="ECO:0000313" key="1">
    <source>
        <dbReference type="EMBL" id="KAG7170810.1"/>
    </source>
</evidence>
<sequence>MTELHVAAGTNFTTAAAAPASSSDVPCCCHCCWWCLAAFVTAPHTPLLTSSASSPTGFSIPSSLSSNILRSATRASLTPRQPPQCVTSFILAVIEQELSSVLGGLRARKTRREVRIVPGSNVRIRLNNFPERGVERSDEGVYKRLLTNKDLHPRRRRLHLSIIVDLA</sequence>
<dbReference type="EMBL" id="JAHLQT010013480">
    <property type="protein sequence ID" value="KAG7170810.1"/>
    <property type="molecule type" value="Genomic_DNA"/>
</dbReference>
<accession>A0A8J5N0I3</accession>